<accession>A0AAD3H939</accession>
<evidence type="ECO:0000313" key="7">
    <source>
        <dbReference type="Proteomes" id="UP001054902"/>
    </source>
</evidence>
<protein>
    <recommendedName>
        <fullName evidence="5">MYND-type domain-containing protein</fullName>
    </recommendedName>
</protein>
<evidence type="ECO:0000256" key="1">
    <source>
        <dbReference type="ARBA" id="ARBA00022723"/>
    </source>
</evidence>
<dbReference type="PROSITE" id="PS50865">
    <property type="entry name" value="ZF_MYND_2"/>
    <property type="match status" value="1"/>
</dbReference>
<evidence type="ECO:0000256" key="3">
    <source>
        <dbReference type="ARBA" id="ARBA00022833"/>
    </source>
</evidence>
<gene>
    <name evidence="6" type="ORF">CTEN210_11648</name>
</gene>
<reference evidence="6 7" key="1">
    <citation type="journal article" date="2021" name="Sci. Rep.">
        <title>The genome of the diatom Chaetoceros tenuissimus carries an ancient integrated fragment of an extant virus.</title>
        <authorList>
            <person name="Hongo Y."/>
            <person name="Kimura K."/>
            <person name="Takaki Y."/>
            <person name="Yoshida Y."/>
            <person name="Baba S."/>
            <person name="Kobayashi G."/>
            <person name="Nagasaki K."/>
            <person name="Hano T."/>
            <person name="Tomaru Y."/>
        </authorList>
    </citation>
    <scope>NUCLEOTIDE SEQUENCE [LARGE SCALE GENOMIC DNA]</scope>
    <source>
        <strain evidence="6 7">NIES-3715</strain>
    </source>
</reference>
<keyword evidence="1" id="KW-0479">Metal-binding</keyword>
<organism evidence="6 7">
    <name type="scientific">Chaetoceros tenuissimus</name>
    <dbReference type="NCBI Taxonomy" id="426638"/>
    <lineage>
        <taxon>Eukaryota</taxon>
        <taxon>Sar</taxon>
        <taxon>Stramenopiles</taxon>
        <taxon>Ochrophyta</taxon>
        <taxon>Bacillariophyta</taxon>
        <taxon>Coscinodiscophyceae</taxon>
        <taxon>Chaetocerotophycidae</taxon>
        <taxon>Chaetocerotales</taxon>
        <taxon>Chaetocerotaceae</taxon>
        <taxon>Chaetoceros</taxon>
    </lineage>
</organism>
<evidence type="ECO:0000313" key="6">
    <source>
        <dbReference type="EMBL" id="GFH55172.1"/>
    </source>
</evidence>
<proteinExistence type="predicted"/>
<feature type="domain" description="MYND-type" evidence="5">
    <location>
        <begin position="229"/>
        <end position="280"/>
    </location>
</feature>
<dbReference type="GO" id="GO:0008270">
    <property type="term" value="F:zinc ion binding"/>
    <property type="evidence" value="ECO:0007669"/>
    <property type="project" value="UniProtKB-KW"/>
</dbReference>
<dbReference type="EMBL" id="BLLK01000047">
    <property type="protein sequence ID" value="GFH55172.1"/>
    <property type="molecule type" value="Genomic_DNA"/>
</dbReference>
<dbReference type="SUPFAM" id="SSF144232">
    <property type="entry name" value="HIT/MYND zinc finger-like"/>
    <property type="match status" value="1"/>
</dbReference>
<evidence type="ECO:0000256" key="4">
    <source>
        <dbReference type="PROSITE-ProRule" id="PRU00134"/>
    </source>
</evidence>
<keyword evidence="3" id="KW-0862">Zinc</keyword>
<name>A0AAD3H939_9STRA</name>
<dbReference type="AlphaFoldDB" id="A0AAD3H939"/>
<dbReference type="Proteomes" id="UP001054902">
    <property type="component" value="Unassembled WGS sequence"/>
</dbReference>
<keyword evidence="2 4" id="KW-0863">Zinc-finger</keyword>
<dbReference type="InterPro" id="IPR002893">
    <property type="entry name" value="Znf_MYND"/>
</dbReference>
<comment type="caution">
    <text evidence="6">The sequence shown here is derived from an EMBL/GenBank/DDBJ whole genome shotgun (WGS) entry which is preliminary data.</text>
</comment>
<evidence type="ECO:0000259" key="5">
    <source>
        <dbReference type="PROSITE" id="PS50865"/>
    </source>
</evidence>
<evidence type="ECO:0000256" key="2">
    <source>
        <dbReference type="ARBA" id="ARBA00022771"/>
    </source>
</evidence>
<keyword evidence="7" id="KW-1185">Reference proteome</keyword>
<sequence>MGKSSKTKGKKLAKQERAMHLKNVEVWEKTMSTIDNQFYTSLGGLLSDGRKRRENVDKKETIAKITENALDVIHKHEDMNLSLLVFLERTMTVMIRQPIPEHCFEKAQLLSFAMLRNVCKGEFEKQWMNLARSMSVFSSIDKFRFHFSGGHEQLKIQAILEELKKMMDSSLNQLTLGIKHLAKTLLEYYTLIYEKEKHSWEPTKEKTSKCIESLEKYIALITTSAQNICYICQDDDTPDHENLVCQGCRVVSYCCKYHQRLNYIHHEATGTRGLGHKQLCPVFKSYRRKRENTDIKKQGHLERNFQRACKRFLRGTLENNSIGGIS</sequence>